<dbReference type="Proteomes" id="UP000249723">
    <property type="component" value="Unassembled WGS sequence"/>
</dbReference>
<evidence type="ECO:0000313" key="9">
    <source>
        <dbReference type="Proteomes" id="UP000249723"/>
    </source>
</evidence>
<dbReference type="PANTHER" id="PTHR46383">
    <property type="entry name" value="ASPARTATE AMINOTRANSFERASE"/>
    <property type="match status" value="1"/>
</dbReference>
<accession>A0A2X0M944</accession>
<feature type="domain" description="Aminotransferase class I/classII large" evidence="7">
    <location>
        <begin position="168"/>
        <end position="516"/>
    </location>
</feature>
<dbReference type="PANTHER" id="PTHR46383:SF1">
    <property type="entry name" value="ASPARTATE AMINOTRANSFERASE"/>
    <property type="match status" value="1"/>
</dbReference>
<evidence type="ECO:0000256" key="6">
    <source>
        <dbReference type="SAM" id="MobiDB-lite"/>
    </source>
</evidence>
<organism evidence="8 9">
    <name type="scientific">Microbotryum saponariae</name>
    <dbReference type="NCBI Taxonomy" id="289078"/>
    <lineage>
        <taxon>Eukaryota</taxon>
        <taxon>Fungi</taxon>
        <taxon>Dikarya</taxon>
        <taxon>Basidiomycota</taxon>
        <taxon>Pucciniomycotina</taxon>
        <taxon>Microbotryomycetes</taxon>
        <taxon>Microbotryales</taxon>
        <taxon>Microbotryaceae</taxon>
        <taxon>Microbotryum</taxon>
    </lineage>
</organism>
<gene>
    <name evidence="8" type="ORF">BZ3500_MVSOF-1268-A1-R1_CHR2-1G04244</name>
</gene>
<keyword evidence="3" id="KW-0032">Aminotransferase</keyword>
<dbReference type="GO" id="GO:0008483">
    <property type="term" value="F:transaminase activity"/>
    <property type="evidence" value="ECO:0007669"/>
    <property type="project" value="UniProtKB-KW"/>
</dbReference>
<dbReference type="InterPro" id="IPR050596">
    <property type="entry name" value="AspAT/PAT-like"/>
</dbReference>
<dbReference type="Gene3D" id="3.40.640.10">
    <property type="entry name" value="Type I PLP-dependent aspartate aminotransferase-like (Major domain)"/>
    <property type="match status" value="1"/>
</dbReference>
<evidence type="ECO:0000313" key="8">
    <source>
        <dbReference type="EMBL" id="SCZ88184.1"/>
    </source>
</evidence>
<sequence length="543" mass="60159">MSQDESASEAHRLYRAVPGHEPRHGAMQTDSARSDDRHPVNGVVAPASTGVMYVSERAAANGWSPLNEGVSTGRSLTTSRSKTEDLTLWRWGCSFFVRFFTSGPTSSVKYTQGPFQHTGTQPLTTIWVEFLQGQGAPEVGDLPGAPPRPQVIDMSKMASSPSPRRTSHHGADVHEYAPTTGVRELRAAVAHLYNETHRKGKTSQYTADNVAIVPGGRAGLTRVASIIGEVYVSYQVPEYTAYDQMLSSFRKLVPIPSMLDEEDAYHLNIDKLKKNIKNQGLSVVVASNPRNPTGQVIHGEELEQLVDLGRQGTTIILDEFYSMYQYELGEGAVVSAAKYVEDVEKDSVIIIDGLTKNWRLPGWRVAWVIGPKALVTALGSVGGYLDGGANHVLQVAAIPLMEPSRVEQDRLTLERHFKAKRDHVLERLERMGLPVKHKPTSTFYIWLDLSCLPAPLDGGLVFFEECLKERVIVTPGIFFDLNPAVRRNLHDSPCHHFVRLSYGPPLEEIDRGLDAIERLLNRVRKAIKGGDSLFDHVDKDLKQ</sequence>
<name>A0A2X0M944_9BASI</name>
<protein>
    <submittedName>
        <fullName evidence="8">BZ3500_MvSof-1268-A1-R1_Chr2-1g04244 protein</fullName>
    </submittedName>
</protein>
<keyword evidence="9" id="KW-1185">Reference proteome</keyword>
<evidence type="ECO:0000256" key="5">
    <source>
        <dbReference type="ARBA" id="ARBA00022898"/>
    </source>
</evidence>
<dbReference type="GO" id="GO:0006520">
    <property type="term" value="P:amino acid metabolic process"/>
    <property type="evidence" value="ECO:0007669"/>
    <property type="project" value="InterPro"/>
</dbReference>
<dbReference type="OrthoDB" id="2108at2759"/>
<comment type="similarity">
    <text evidence="2">Belongs to the class-I pyridoxal-phosphate-dependent aminotransferase family.</text>
</comment>
<proteinExistence type="inferred from homology"/>
<reference evidence="9" key="1">
    <citation type="submission" date="2016-10" db="EMBL/GenBank/DDBJ databases">
        <authorList>
            <person name="Jeantristanb JTB J.-T."/>
            <person name="Ricardo R."/>
        </authorList>
    </citation>
    <scope>NUCLEOTIDE SEQUENCE [LARGE SCALE GENOMIC DNA]</scope>
</reference>
<keyword evidence="5" id="KW-0663">Pyridoxal phosphate</keyword>
<dbReference type="STRING" id="289078.A0A2X0M944"/>
<dbReference type="Pfam" id="PF00155">
    <property type="entry name" value="Aminotran_1_2"/>
    <property type="match status" value="1"/>
</dbReference>
<evidence type="ECO:0000256" key="1">
    <source>
        <dbReference type="ARBA" id="ARBA00001933"/>
    </source>
</evidence>
<dbReference type="GO" id="GO:0030170">
    <property type="term" value="F:pyridoxal phosphate binding"/>
    <property type="evidence" value="ECO:0007669"/>
    <property type="project" value="InterPro"/>
</dbReference>
<feature type="region of interest" description="Disordered" evidence="6">
    <location>
        <begin position="1"/>
        <end position="39"/>
    </location>
</feature>
<evidence type="ECO:0000259" key="7">
    <source>
        <dbReference type="Pfam" id="PF00155"/>
    </source>
</evidence>
<evidence type="ECO:0000256" key="2">
    <source>
        <dbReference type="ARBA" id="ARBA00007441"/>
    </source>
</evidence>
<dbReference type="SUPFAM" id="SSF53383">
    <property type="entry name" value="PLP-dependent transferases"/>
    <property type="match status" value="1"/>
</dbReference>
<dbReference type="EMBL" id="FMWP01000012">
    <property type="protein sequence ID" value="SCZ88184.1"/>
    <property type="molecule type" value="Genomic_DNA"/>
</dbReference>
<dbReference type="AlphaFoldDB" id="A0A2X0M944"/>
<keyword evidence="4" id="KW-0808">Transferase</keyword>
<dbReference type="InterPro" id="IPR015421">
    <property type="entry name" value="PyrdxlP-dep_Trfase_major"/>
</dbReference>
<dbReference type="InterPro" id="IPR015424">
    <property type="entry name" value="PyrdxlP-dep_Trfase"/>
</dbReference>
<dbReference type="InterPro" id="IPR004839">
    <property type="entry name" value="Aminotransferase_I/II_large"/>
</dbReference>
<dbReference type="CDD" id="cd00609">
    <property type="entry name" value="AAT_like"/>
    <property type="match status" value="1"/>
</dbReference>
<evidence type="ECO:0000256" key="3">
    <source>
        <dbReference type="ARBA" id="ARBA00022576"/>
    </source>
</evidence>
<evidence type="ECO:0000256" key="4">
    <source>
        <dbReference type="ARBA" id="ARBA00022679"/>
    </source>
</evidence>
<comment type="cofactor">
    <cofactor evidence="1">
        <name>pyridoxal 5'-phosphate</name>
        <dbReference type="ChEBI" id="CHEBI:597326"/>
    </cofactor>
</comment>
<feature type="compositionally biased region" description="Basic and acidic residues" evidence="6">
    <location>
        <begin position="8"/>
        <end position="24"/>
    </location>
</feature>